<sequence length="110" mass="12223">MALTTSDSPLLSSTSLILRVTQRKTRPSEKLDIDDSGGTLHQLSKLEPIPEKSDNIRNENLRPMDSQYGQSAKTTINKLVGPHEAILLVTRVLPFLAFASYNSQNPYPML</sequence>
<gene>
    <name evidence="2" type="ORF">PIB30_068864</name>
</gene>
<evidence type="ECO:0000256" key="1">
    <source>
        <dbReference type="SAM" id="MobiDB-lite"/>
    </source>
</evidence>
<dbReference type="EMBL" id="JASCZI010151780">
    <property type="protein sequence ID" value="MED6174428.1"/>
    <property type="molecule type" value="Genomic_DNA"/>
</dbReference>
<keyword evidence="3" id="KW-1185">Reference proteome</keyword>
<evidence type="ECO:0000313" key="3">
    <source>
        <dbReference type="Proteomes" id="UP001341840"/>
    </source>
</evidence>
<name>A0ABU6VQG8_9FABA</name>
<feature type="compositionally biased region" description="Basic and acidic residues" evidence="1">
    <location>
        <begin position="48"/>
        <end position="62"/>
    </location>
</feature>
<accession>A0ABU6VQG8</accession>
<organism evidence="2 3">
    <name type="scientific">Stylosanthes scabra</name>
    <dbReference type="NCBI Taxonomy" id="79078"/>
    <lineage>
        <taxon>Eukaryota</taxon>
        <taxon>Viridiplantae</taxon>
        <taxon>Streptophyta</taxon>
        <taxon>Embryophyta</taxon>
        <taxon>Tracheophyta</taxon>
        <taxon>Spermatophyta</taxon>
        <taxon>Magnoliopsida</taxon>
        <taxon>eudicotyledons</taxon>
        <taxon>Gunneridae</taxon>
        <taxon>Pentapetalae</taxon>
        <taxon>rosids</taxon>
        <taxon>fabids</taxon>
        <taxon>Fabales</taxon>
        <taxon>Fabaceae</taxon>
        <taxon>Papilionoideae</taxon>
        <taxon>50 kb inversion clade</taxon>
        <taxon>dalbergioids sensu lato</taxon>
        <taxon>Dalbergieae</taxon>
        <taxon>Pterocarpus clade</taxon>
        <taxon>Stylosanthes</taxon>
    </lineage>
</organism>
<reference evidence="2 3" key="1">
    <citation type="journal article" date="2023" name="Plants (Basel)">
        <title>Bridging the Gap: Combining Genomics and Transcriptomics Approaches to Understand Stylosanthes scabra, an Orphan Legume from the Brazilian Caatinga.</title>
        <authorList>
            <person name="Ferreira-Neto J.R.C."/>
            <person name="da Silva M.D."/>
            <person name="Binneck E."/>
            <person name="de Melo N.F."/>
            <person name="da Silva R.H."/>
            <person name="de Melo A.L.T.M."/>
            <person name="Pandolfi V."/>
            <person name="Bustamante F.O."/>
            <person name="Brasileiro-Vidal A.C."/>
            <person name="Benko-Iseppon A.M."/>
        </authorList>
    </citation>
    <scope>NUCLEOTIDE SEQUENCE [LARGE SCALE GENOMIC DNA]</scope>
    <source>
        <tissue evidence="2">Leaves</tissue>
    </source>
</reference>
<dbReference type="Proteomes" id="UP001341840">
    <property type="component" value="Unassembled WGS sequence"/>
</dbReference>
<comment type="caution">
    <text evidence="2">The sequence shown here is derived from an EMBL/GenBank/DDBJ whole genome shotgun (WGS) entry which is preliminary data.</text>
</comment>
<evidence type="ECO:0000313" key="2">
    <source>
        <dbReference type="EMBL" id="MED6174428.1"/>
    </source>
</evidence>
<feature type="region of interest" description="Disordered" evidence="1">
    <location>
        <begin position="23"/>
        <end position="69"/>
    </location>
</feature>
<protein>
    <submittedName>
        <fullName evidence="2">Uncharacterized protein</fullName>
    </submittedName>
</protein>
<proteinExistence type="predicted"/>